<reference evidence="1 2" key="1">
    <citation type="submission" date="2019-07" db="EMBL/GenBank/DDBJ databases">
        <authorList>
            <person name="Kim J."/>
        </authorList>
    </citation>
    <scope>NUCLEOTIDE SEQUENCE [LARGE SCALE GENOMIC DNA]</scope>
    <source>
        <strain evidence="1 2">JC52</strain>
    </source>
</reference>
<organism evidence="1 2">
    <name type="scientific">Paenibacillus cremeus</name>
    <dbReference type="NCBI Taxonomy" id="2163881"/>
    <lineage>
        <taxon>Bacteria</taxon>
        <taxon>Bacillati</taxon>
        <taxon>Bacillota</taxon>
        <taxon>Bacilli</taxon>
        <taxon>Bacillales</taxon>
        <taxon>Paenibacillaceae</taxon>
        <taxon>Paenibacillus</taxon>
    </lineage>
</organism>
<evidence type="ECO:0000313" key="2">
    <source>
        <dbReference type="Proteomes" id="UP000317036"/>
    </source>
</evidence>
<dbReference type="AlphaFoldDB" id="A0A559KGV6"/>
<comment type="caution">
    <text evidence="1">The sequence shown here is derived from an EMBL/GenBank/DDBJ whole genome shotgun (WGS) entry which is preliminary data.</text>
</comment>
<evidence type="ECO:0000313" key="1">
    <source>
        <dbReference type="EMBL" id="TVY11365.1"/>
    </source>
</evidence>
<gene>
    <name evidence="1" type="ORF">FPZ49_03815</name>
</gene>
<sequence>MRYDKNKDKTAAVVIREGAKLKPELDFRNFAPQVQQTLSELTDQLTRMRRNWKVALAVLS</sequence>
<proteinExistence type="predicted"/>
<accession>A0A559KGV6</accession>
<keyword evidence="2" id="KW-1185">Reference proteome</keyword>
<name>A0A559KGV6_9BACL</name>
<dbReference type="Proteomes" id="UP000317036">
    <property type="component" value="Unassembled WGS sequence"/>
</dbReference>
<dbReference type="EMBL" id="VNJI01000003">
    <property type="protein sequence ID" value="TVY11365.1"/>
    <property type="molecule type" value="Genomic_DNA"/>
</dbReference>
<protein>
    <submittedName>
        <fullName evidence="1">Uncharacterized protein</fullName>
    </submittedName>
</protein>